<name>A0A8H8WZ27_9HYPH</name>
<evidence type="ECO:0000313" key="3">
    <source>
        <dbReference type="Proteomes" id="UP000663508"/>
    </source>
</evidence>
<proteinExistence type="predicted"/>
<dbReference type="KEGG" id="mind:mvi_55350"/>
<gene>
    <name evidence="2" type="ORF">mvi_55350</name>
</gene>
<protein>
    <submittedName>
        <fullName evidence="2">Uncharacterized protein</fullName>
    </submittedName>
</protein>
<sequence length="130" mass="13763">MFGDGPKLGPLLAVEEAEGGLGIGERGVVTEFSVPLRVEIPGLAFEGDPQPRRGSEIAKSRDALLQGRGPGKPALLRPVLRHGLLGNRRPEIVEEPQGQGGALRHHDAVAPEDTARTSRIRGCVTRGHDG</sequence>
<feature type="compositionally biased region" description="Basic and acidic residues" evidence="1">
    <location>
        <begin position="104"/>
        <end position="116"/>
    </location>
</feature>
<dbReference type="Proteomes" id="UP000663508">
    <property type="component" value="Chromosome"/>
</dbReference>
<evidence type="ECO:0000256" key="1">
    <source>
        <dbReference type="SAM" id="MobiDB-lite"/>
    </source>
</evidence>
<accession>A0A8H8WZ27</accession>
<dbReference type="EMBL" id="AP024145">
    <property type="protein sequence ID" value="BCM87074.1"/>
    <property type="molecule type" value="Genomic_DNA"/>
</dbReference>
<feature type="region of interest" description="Disordered" evidence="1">
    <location>
        <begin position="87"/>
        <end position="130"/>
    </location>
</feature>
<organism evidence="2 3">
    <name type="scientific">Methylobacterium indicum</name>
    <dbReference type="NCBI Taxonomy" id="1775910"/>
    <lineage>
        <taxon>Bacteria</taxon>
        <taxon>Pseudomonadati</taxon>
        <taxon>Pseudomonadota</taxon>
        <taxon>Alphaproteobacteria</taxon>
        <taxon>Hyphomicrobiales</taxon>
        <taxon>Methylobacteriaceae</taxon>
        <taxon>Methylobacterium</taxon>
    </lineage>
</organism>
<evidence type="ECO:0000313" key="2">
    <source>
        <dbReference type="EMBL" id="BCM87074.1"/>
    </source>
</evidence>
<dbReference type="AlphaFoldDB" id="A0A8H8WZ27"/>
<reference evidence="2" key="1">
    <citation type="submission" date="2020-11" db="EMBL/GenBank/DDBJ databases">
        <title>Complete genome sequence of a novel pathogenic Methylobacterium strain isolated from rice in Vietnam.</title>
        <authorList>
            <person name="Lai K."/>
            <person name="Okazaki S."/>
            <person name="Higashi K."/>
            <person name="Mori H."/>
            <person name="Toyoda A."/>
            <person name="Kurokawa K."/>
        </authorList>
    </citation>
    <scope>NUCLEOTIDE SEQUENCE</scope>
    <source>
        <strain evidence="2">VL1</strain>
    </source>
</reference>